<evidence type="ECO:0000256" key="2">
    <source>
        <dbReference type="SAM" id="MobiDB-lite"/>
    </source>
</evidence>
<organism evidence="4 5">
    <name type="scientific">Irregularibacter muris</name>
    <dbReference type="NCBI Taxonomy" id="1796619"/>
    <lineage>
        <taxon>Bacteria</taxon>
        <taxon>Bacillati</taxon>
        <taxon>Bacillota</taxon>
        <taxon>Clostridia</taxon>
        <taxon>Eubacteriales</taxon>
        <taxon>Eubacteriaceae</taxon>
        <taxon>Irregularibacter</taxon>
    </lineage>
</organism>
<evidence type="ECO:0000256" key="1">
    <source>
        <dbReference type="ARBA" id="ARBA00022737"/>
    </source>
</evidence>
<dbReference type="EMBL" id="JANKAS010000001">
    <property type="protein sequence ID" value="MCR1897452.1"/>
    <property type="molecule type" value="Genomic_DNA"/>
</dbReference>
<proteinExistence type="predicted"/>
<dbReference type="RefSeq" id="WP_257528858.1">
    <property type="nucleotide sequence ID" value="NZ_JANKAS010000001.1"/>
</dbReference>
<dbReference type="PANTHER" id="PTHR43308">
    <property type="entry name" value="OUTER MEMBRANE PROTEIN ALPHA-RELATED"/>
    <property type="match status" value="1"/>
</dbReference>
<name>A0AAE3KZ05_9FIRM</name>
<accession>A0AAE3KZ05</accession>
<keyword evidence="1" id="KW-0677">Repeat</keyword>
<feature type="compositionally biased region" description="Acidic residues" evidence="2">
    <location>
        <begin position="224"/>
        <end position="236"/>
    </location>
</feature>
<dbReference type="Pfam" id="PF00395">
    <property type="entry name" value="SLH"/>
    <property type="match status" value="3"/>
</dbReference>
<feature type="domain" description="SLH" evidence="3">
    <location>
        <begin position="156"/>
        <end position="219"/>
    </location>
</feature>
<dbReference type="PROSITE" id="PS51272">
    <property type="entry name" value="SLH"/>
    <property type="match status" value="3"/>
</dbReference>
<dbReference type="InterPro" id="IPR035986">
    <property type="entry name" value="PKD_dom_sf"/>
</dbReference>
<dbReference type="PANTHER" id="PTHR43308:SF5">
    <property type="entry name" value="S-LAYER PROTEIN _ PEPTIDOGLYCAN ENDO-BETA-N-ACETYLGLUCOSAMINIDASE"/>
    <property type="match status" value="1"/>
</dbReference>
<evidence type="ECO:0000259" key="3">
    <source>
        <dbReference type="PROSITE" id="PS51272"/>
    </source>
</evidence>
<evidence type="ECO:0000313" key="5">
    <source>
        <dbReference type="Proteomes" id="UP001205748"/>
    </source>
</evidence>
<dbReference type="InterPro" id="IPR001119">
    <property type="entry name" value="SLH_dom"/>
</dbReference>
<dbReference type="SUPFAM" id="SSF49299">
    <property type="entry name" value="PKD domain"/>
    <property type="match status" value="1"/>
</dbReference>
<feature type="region of interest" description="Disordered" evidence="2">
    <location>
        <begin position="218"/>
        <end position="252"/>
    </location>
</feature>
<protein>
    <submittedName>
        <fullName evidence="4">S-layer homology domain-containing protein</fullName>
    </submittedName>
</protein>
<dbReference type="AlphaFoldDB" id="A0AAE3KZ05"/>
<keyword evidence="5" id="KW-1185">Reference proteome</keyword>
<comment type="caution">
    <text evidence="4">The sequence shown here is derived from an EMBL/GenBank/DDBJ whole genome shotgun (WGS) entry which is preliminary data.</text>
</comment>
<feature type="domain" description="SLH" evidence="3">
    <location>
        <begin position="28"/>
        <end position="91"/>
    </location>
</feature>
<gene>
    <name evidence="4" type="ORF">NSA47_00415</name>
</gene>
<dbReference type="Proteomes" id="UP001205748">
    <property type="component" value="Unassembled WGS sequence"/>
</dbReference>
<sequence length="451" mass="49579">MNHKSKRIINILLVVCILITSFVGSAYATRFVFTDSVGHWAEDSINNLARKGVIHGYPDGLSHPDEIITRGEFSALLARIMELEPKETNTVNIVFEDIAGHFAQKEIEALIDAGIIIKEEYGTKYFPDEPITRLEMIKMLVRAIGKEEHNMDCTCNTGFTDEDDLTEEEREYICAGKHYNIISGYPDGTIRPDGEATRGEAFEILDKHDEIKDIIEQEEATDKIEEDVVDSPDVEQEDKPSDNGSSLNGGSSYVPAPKYDYTLPNTAYVGEEIKIIPTRSNVKSVTWTVSKNGIPTELSSVLDGELKAEGGVIKVKSAGSYTFSATAFNSRGRTVVCEQTVSIYPVISAQFSLPETAHTDTTVAVDLVTENLGDNSLIWTIKKDGNETDLETVITGELTGSGGLILFKTNGVYELSATIIDDLGKEVIVSDIIIVYPLAEIKTGFFKKLAI</sequence>
<reference evidence="4" key="1">
    <citation type="submission" date="2022-07" db="EMBL/GenBank/DDBJ databases">
        <title>Enhanced cultured diversity of the mouse gut microbiota enables custom-made synthetic communities.</title>
        <authorList>
            <person name="Afrizal A."/>
        </authorList>
    </citation>
    <scope>NUCLEOTIDE SEQUENCE</scope>
    <source>
        <strain evidence="4">DSM 28593</strain>
    </source>
</reference>
<evidence type="ECO:0000313" key="4">
    <source>
        <dbReference type="EMBL" id="MCR1897452.1"/>
    </source>
</evidence>
<feature type="compositionally biased region" description="Low complexity" evidence="2">
    <location>
        <begin position="242"/>
        <end position="252"/>
    </location>
</feature>
<feature type="domain" description="SLH" evidence="3">
    <location>
        <begin position="92"/>
        <end position="154"/>
    </location>
</feature>
<dbReference type="InterPro" id="IPR051465">
    <property type="entry name" value="Cell_Envelope_Struct_Comp"/>
</dbReference>